<evidence type="ECO:0008006" key="4">
    <source>
        <dbReference type="Google" id="ProtNLM"/>
    </source>
</evidence>
<reference evidence="2 3" key="1">
    <citation type="submission" date="2024-03" db="EMBL/GenBank/DDBJ databases">
        <title>Actinomycetospora sp. OC33-EN06, a novel actinomycete isolated from wild orchid (Aerides multiflora).</title>
        <authorList>
            <person name="Suriyachadkun C."/>
        </authorList>
    </citation>
    <scope>NUCLEOTIDE SEQUENCE [LARGE SCALE GENOMIC DNA]</scope>
    <source>
        <strain evidence="2 3">OC33-EN06</strain>
    </source>
</reference>
<evidence type="ECO:0000256" key="1">
    <source>
        <dbReference type="SAM" id="MobiDB-lite"/>
    </source>
</evidence>
<protein>
    <recommendedName>
        <fullName evidence="4">Helix-turn-helix domain-containing protein</fullName>
    </recommendedName>
</protein>
<name>A0ABU8N2B4_9PSEU</name>
<keyword evidence="3" id="KW-1185">Reference proteome</keyword>
<dbReference type="Proteomes" id="UP001370100">
    <property type="component" value="Unassembled WGS sequence"/>
</dbReference>
<accession>A0ABU8N2B4</accession>
<gene>
    <name evidence="2" type="ORF">WCD41_06535</name>
</gene>
<evidence type="ECO:0000313" key="3">
    <source>
        <dbReference type="Proteomes" id="UP001370100"/>
    </source>
</evidence>
<feature type="region of interest" description="Disordered" evidence="1">
    <location>
        <begin position="56"/>
        <end position="80"/>
    </location>
</feature>
<feature type="compositionally biased region" description="Low complexity" evidence="1">
    <location>
        <begin position="68"/>
        <end position="80"/>
    </location>
</feature>
<dbReference type="EMBL" id="JBBEGL010000002">
    <property type="protein sequence ID" value="MEJ2886102.1"/>
    <property type="molecule type" value="Genomic_DNA"/>
</dbReference>
<organism evidence="2 3">
    <name type="scientific">Actinomycetospora aeridis</name>
    <dbReference type="NCBI Taxonomy" id="3129231"/>
    <lineage>
        <taxon>Bacteria</taxon>
        <taxon>Bacillati</taxon>
        <taxon>Actinomycetota</taxon>
        <taxon>Actinomycetes</taxon>
        <taxon>Pseudonocardiales</taxon>
        <taxon>Pseudonocardiaceae</taxon>
        <taxon>Actinomycetospora</taxon>
    </lineage>
</organism>
<sequence>MSVTDMAELLGVARSGVQRLINDWAFGDPSRLPTLSAEGNRPTRLVPTERFQAFLDGNRQYPPGDPRGQQAGASTAGASS</sequence>
<comment type="caution">
    <text evidence="2">The sequence shown here is derived from an EMBL/GenBank/DDBJ whole genome shotgun (WGS) entry which is preliminary data.</text>
</comment>
<dbReference type="RefSeq" id="WP_337712590.1">
    <property type="nucleotide sequence ID" value="NZ_JBBEGL010000002.1"/>
</dbReference>
<proteinExistence type="predicted"/>
<evidence type="ECO:0000313" key="2">
    <source>
        <dbReference type="EMBL" id="MEJ2886102.1"/>
    </source>
</evidence>